<reference evidence="13" key="3">
    <citation type="submission" date="2025-09" db="UniProtKB">
        <authorList>
            <consortium name="Ensembl"/>
        </authorList>
    </citation>
    <scope>IDENTIFICATION</scope>
</reference>
<proteinExistence type="inferred from homology"/>
<dbReference type="EC" id="2.4.1.-" evidence="12"/>
<dbReference type="InParanoid" id="A0A674MIN3"/>
<evidence type="ECO:0000256" key="4">
    <source>
        <dbReference type="ARBA" id="ARBA00022679"/>
    </source>
</evidence>
<evidence type="ECO:0000256" key="7">
    <source>
        <dbReference type="ARBA" id="ARBA00022989"/>
    </source>
</evidence>
<evidence type="ECO:0000256" key="6">
    <source>
        <dbReference type="ARBA" id="ARBA00022968"/>
    </source>
</evidence>
<dbReference type="GO" id="GO:0000139">
    <property type="term" value="C:Golgi membrane"/>
    <property type="evidence" value="ECO:0007669"/>
    <property type="project" value="UniProtKB-SubCell"/>
</dbReference>
<keyword evidence="9 12" id="KW-0472">Membrane</keyword>
<reference evidence="13 14" key="1">
    <citation type="journal article" date="2011" name="Genome Biol. Evol.">
        <title>Integration of the genetic map and genome assembly of fugu facilitates insights into distinct features of genome evolution in teleosts and mammals.</title>
        <authorList>
            <person name="Kai W."/>
            <person name="Kikuchi K."/>
            <person name="Tohari S."/>
            <person name="Chew A.K."/>
            <person name="Tay A."/>
            <person name="Fujiwara A."/>
            <person name="Hosoya S."/>
            <person name="Suetake H."/>
            <person name="Naruse K."/>
            <person name="Brenner S."/>
            <person name="Suzuki Y."/>
            <person name="Venkatesh B."/>
        </authorList>
    </citation>
    <scope>NUCLEOTIDE SEQUENCE [LARGE SCALE GENOMIC DNA]</scope>
</reference>
<dbReference type="Ensembl" id="ENSTRUT00000082271.1">
    <property type="protein sequence ID" value="ENSTRUP00000061312.1"/>
    <property type="gene ID" value="ENSTRUG00000028121.1"/>
</dbReference>
<keyword evidence="3 12" id="KW-0328">Glycosyltransferase</keyword>
<dbReference type="Pfam" id="PF01762">
    <property type="entry name" value="Galactosyl_T"/>
    <property type="match status" value="1"/>
</dbReference>
<dbReference type="Gene3D" id="3.90.550.50">
    <property type="match status" value="1"/>
</dbReference>
<keyword evidence="5 12" id="KW-0812">Transmembrane</keyword>
<dbReference type="FunCoup" id="A0A674MIN3">
    <property type="interactions" value="184"/>
</dbReference>
<dbReference type="OMA" id="MYVMWQS"/>
<comment type="subcellular location">
    <subcellularLocation>
        <location evidence="1 12">Golgi apparatus membrane</location>
        <topology evidence="1 12">Single-pass type II membrane protein</topology>
    </subcellularLocation>
</comment>
<reference evidence="13" key="2">
    <citation type="submission" date="2025-08" db="UniProtKB">
        <authorList>
            <consortium name="Ensembl"/>
        </authorList>
    </citation>
    <scope>IDENTIFICATION</scope>
</reference>
<dbReference type="Proteomes" id="UP000005226">
    <property type="component" value="Chromosome 20"/>
</dbReference>
<sequence>MGDSVNTCLPFCRMYRSKRFRTLIVKLGALVLVVFYLGSYVFNFQSSGVKRDHEEQVRQEQTATEDVYHYSWPKCQQNLAVANMTGFNTFPPIFQTFMYYRHCRHFPMLLDVPDKCGGAGKSADVFLLLVVKSSPLNYDRREVLRKTWAMERQHNGLWIRRIFISGTTAEGHEKKRLKKLLLAENREYNDILQWDFTDSFYNLTLKQILFLEWMERSCPHVRFLLNGDDDVFAHTDNMVEYLQNLKGNDGSKHLFIGSVNIGMPPVRDNWSKYYVPVEIFAADSYQPYCSGGGFLLSRYTASVIYKMSQSITILPIDDVYMGMCLAKAGLNPESHIGVKPFGQDIPSKKLDAYHPCFYTEVLLVHRFLPAQLYLMWSRVNDPDLKCDSFNKIPERI</sequence>
<evidence type="ECO:0000313" key="13">
    <source>
        <dbReference type="Ensembl" id="ENSTRUP00000061312.1"/>
    </source>
</evidence>
<dbReference type="FunFam" id="3.90.550.50:FF:000009">
    <property type="entry name" value="Hexosyltransferase"/>
    <property type="match status" value="1"/>
</dbReference>
<keyword evidence="8 12" id="KW-0333">Golgi apparatus</keyword>
<protein>
    <recommendedName>
        <fullName evidence="12">Hexosyltransferase</fullName>
        <ecNumber evidence="12">2.4.1.-</ecNumber>
    </recommendedName>
</protein>
<dbReference type="GO" id="GO:0008499">
    <property type="term" value="F:N-acetyl-beta-D-glucosaminide beta-(1,3)-galactosyltransferase activity"/>
    <property type="evidence" value="ECO:0007669"/>
    <property type="project" value="UniProtKB-ARBA"/>
</dbReference>
<dbReference type="InterPro" id="IPR002659">
    <property type="entry name" value="Glyco_trans_31"/>
</dbReference>
<comment type="pathway">
    <text evidence="11">Protein modification.</text>
</comment>
<name>A0A674MIN3_TAKRU</name>
<evidence type="ECO:0000256" key="8">
    <source>
        <dbReference type="ARBA" id="ARBA00023034"/>
    </source>
</evidence>
<dbReference type="GO" id="GO:0030311">
    <property type="term" value="P:poly-N-acetyllactosamine biosynthetic process"/>
    <property type="evidence" value="ECO:0007669"/>
    <property type="project" value="TreeGrafter"/>
</dbReference>
<keyword evidence="7 12" id="KW-1133">Transmembrane helix</keyword>
<keyword evidence="6 12" id="KW-0735">Signal-anchor</keyword>
<dbReference type="PANTHER" id="PTHR11214">
    <property type="entry name" value="BETA-1,3-N-ACETYLGLUCOSAMINYLTRANSFERASE"/>
    <property type="match status" value="1"/>
</dbReference>
<feature type="transmembrane region" description="Helical" evidence="12">
    <location>
        <begin position="23"/>
        <end position="42"/>
    </location>
</feature>
<accession>A0A674MIN3</accession>
<evidence type="ECO:0000256" key="10">
    <source>
        <dbReference type="ARBA" id="ARBA00023180"/>
    </source>
</evidence>
<evidence type="ECO:0000256" key="9">
    <source>
        <dbReference type="ARBA" id="ARBA00023136"/>
    </source>
</evidence>
<evidence type="ECO:0000256" key="1">
    <source>
        <dbReference type="ARBA" id="ARBA00004323"/>
    </source>
</evidence>
<organism evidence="13 14">
    <name type="scientific">Takifugu rubripes</name>
    <name type="common">Japanese pufferfish</name>
    <name type="synonym">Fugu rubripes</name>
    <dbReference type="NCBI Taxonomy" id="31033"/>
    <lineage>
        <taxon>Eukaryota</taxon>
        <taxon>Metazoa</taxon>
        <taxon>Chordata</taxon>
        <taxon>Craniata</taxon>
        <taxon>Vertebrata</taxon>
        <taxon>Euteleostomi</taxon>
        <taxon>Actinopterygii</taxon>
        <taxon>Neopterygii</taxon>
        <taxon>Teleostei</taxon>
        <taxon>Neoteleostei</taxon>
        <taxon>Acanthomorphata</taxon>
        <taxon>Eupercaria</taxon>
        <taxon>Tetraodontiformes</taxon>
        <taxon>Tetradontoidea</taxon>
        <taxon>Tetraodontidae</taxon>
        <taxon>Takifugu</taxon>
    </lineage>
</organism>
<comment type="similarity">
    <text evidence="2 12">Belongs to the glycosyltransferase 31 family.</text>
</comment>
<keyword evidence="10" id="KW-0325">Glycoprotein</keyword>
<dbReference type="AlphaFoldDB" id="A0A674MIN3"/>
<evidence type="ECO:0000256" key="3">
    <source>
        <dbReference type="ARBA" id="ARBA00022676"/>
    </source>
</evidence>
<evidence type="ECO:0000313" key="14">
    <source>
        <dbReference type="Proteomes" id="UP000005226"/>
    </source>
</evidence>
<dbReference type="PANTHER" id="PTHR11214:SF23">
    <property type="entry name" value="N-ACETYLLACTOSAMINIDE BETA-1,3-N-ACETYLGLUCOSAMINYLTRANSFERASE 3"/>
    <property type="match status" value="1"/>
</dbReference>
<dbReference type="GO" id="GO:0016266">
    <property type="term" value="P:protein O-linked glycosylation via N-acetyl-galactosamine"/>
    <property type="evidence" value="ECO:0007669"/>
    <property type="project" value="UniProtKB-ARBA"/>
</dbReference>
<keyword evidence="14" id="KW-1185">Reference proteome</keyword>
<keyword evidence="4" id="KW-0808">Transferase</keyword>
<evidence type="ECO:0000256" key="11">
    <source>
        <dbReference type="ARBA" id="ARBA00043952"/>
    </source>
</evidence>
<evidence type="ECO:0000256" key="2">
    <source>
        <dbReference type="ARBA" id="ARBA00008661"/>
    </source>
</evidence>
<evidence type="ECO:0000256" key="12">
    <source>
        <dbReference type="RuleBase" id="RU363063"/>
    </source>
</evidence>
<dbReference type="GeneTree" id="ENSGT00940000159134"/>
<evidence type="ECO:0000256" key="5">
    <source>
        <dbReference type="ARBA" id="ARBA00022692"/>
    </source>
</evidence>